<reference evidence="2" key="2">
    <citation type="submission" date="2021-04" db="EMBL/GenBank/DDBJ databases">
        <authorList>
            <person name="Gilroy R."/>
        </authorList>
    </citation>
    <scope>NUCLEOTIDE SEQUENCE</scope>
    <source>
        <strain evidence="2">ChiHejej3B27-2180</strain>
    </source>
</reference>
<organism evidence="2 3">
    <name type="scientific">Candidatus Limosilactobacillus merdipullorum</name>
    <dbReference type="NCBI Taxonomy" id="2838653"/>
    <lineage>
        <taxon>Bacteria</taxon>
        <taxon>Bacillati</taxon>
        <taxon>Bacillota</taxon>
        <taxon>Bacilli</taxon>
        <taxon>Lactobacillales</taxon>
        <taxon>Lactobacillaceae</taxon>
        <taxon>Limosilactobacillus</taxon>
    </lineage>
</organism>
<evidence type="ECO:0000313" key="3">
    <source>
        <dbReference type="Proteomes" id="UP000886878"/>
    </source>
</evidence>
<protein>
    <submittedName>
        <fullName evidence="2">Uncharacterized protein</fullName>
    </submittedName>
</protein>
<name>A0A9D1QNK0_9LACO</name>
<feature type="transmembrane region" description="Helical" evidence="1">
    <location>
        <begin position="28"/>
        <end position="57"/>
    </location>
</feature>
<keyword evidence="1" id="KW-0472">Membrane</keyword>
<accession>A0A9D1QNK0</accession>
<keyword evidence="1" id="KW-0812">Transmembrane</keyword>
<evidence type="ECO:0000313" key="2">
    <source>
        <dbReference type="EMBL" id="HIW70113.1"/>
    </source>
</evidence>
<gene>
    <name evidence="2" type="ORF">H9876_01840</name>
</gene>
<reference evidence="2" key="1">
    <citation type="journal article" date="2021" name="PeerJ">
        <title>Extensive microbial diversity within the chicken gut microbiome revealed by metagenomics and culture.</title>
        <authorList>
            <person name="Gilroy R."/>
            <person name="Ravi A."/>
            <person name="Getino M."/>
            <person name="Pursley I."/>
            <person name="Horton D.L."/>
            <person name="Alikhan N.F."/>
            <person name="Baker D."/>
            <person name="Gharbi K."/>
            <person name="Hall N."/>
            <person name="Watson M."/>
            <person name="Adriaenssens E.M."/>
            <person name="Foster-Nyarko E."/>
            <person name="Jarju S."/>
            <person name="Secka A."/>
            <person name="Antonio M."/>
            <person name="Oren A."/>
            <person name="Chaudhuri R.R."/>
            <person name="La Ragione R."/>
            <person name="Hildebrand F."/>
            <person name="Pallen M.J."/>
        </authorList>
    </citation>
    <scope>NUCLEOTIDE SEQUENCE</scope>
    <source>
        <strain evidence="2">ChiHejej3B27-2180</strain>
    </source>
</reference>
<evidence type="ECO:0000256" key="1">
    <source>
        <dbReference type="SAM" id="Phobius"/>
    </source>
</evidence>
<keyword evidence="1" id="KW-1133">Transmembrane helix</keyword>
<dbReference type="EMBL" id="DXGK01000033">
    <property type="protein sequence ID" value="HIW70113.1"/>
    <property type="molecule type" value="Genomic_DNA"/>
</dbReference>
<proteinExistence type="predicted"/>
<sequence length="59" mass="6579">MSLLITIVAIWILWKLLKLSFSLLFWLVAIAVVAFFIRALVIPALVLIGGIFAYAFANN</sequence>
<dbReference type="AlphaFoldDB" id="A0A9D1QNK0"/>
<dbReference type="Proteomes" id="UP000886878">
    <property type="component" value="Unassembled WGS sequence"/>
</dbReference>
<comment type="caution">
    <text evidence="2">The sequence shown here is derived from an EMBL/GenBank/DDBJ whole genome shotgun (WGS) entry which is preliminary data.</text>
</comment>